<dbReference type="Proteomes" id="UP000789759">
    <property type="component" value="Unassembled WGS sequence"/>
</dbReference>
<proteinExistence type="predicted"/>
<feature type="non-terminal residue" evidence="1">
    <location>
        <position position="1"/>
    </location>
</feature>
<accession>A0A9N9HPH9</accession>
<dbReference type="AlphaFoldDB" id="A0A9N9HPH9"/>
<protein>
    <submittedName>
        <fullName evidence="1">15960_t:CDS:1</fullName>
    </submittedName>
</protein>
<sequence>CVDYSGYNRKFYMSDFYLYDLNTLRHNVKSLKQGLFIHKSRSREPQKTSNAIAINKVIKNHTFYVRNGLKVSYSDRKCTPICALLNRTHYVSRHYRISSTKYPNLLFCKMTIRTFPINCLFMDGFKDTTLVVQISPQF</sequence>
<dbReference type="EMBL" id="CAJVQA010010667">
    <property type="protein sequence ID" value="CAG8699421.1"/>
    <property type="molecule type" value="Genomic_DNA"/>
</dbReference>
<comment type="caution">
    <text evidence="1">The sequence shown here is derived from an EMBL/GenBank/DDBJ whole genome shotgun (WGS) entry which is preliminary data.</text>
</comment>
<reference evidence="1" key="1">
    <citation type="submission" date="2021-06" db="EMBL/GenBank/DDBJ databases">
        <authorList>
            <person name="Kallberg Y."/>
            <person name="Tangrot J."/>
            <person name="Rosling A."/>
        </authorList>
    </citation>
    <scope>NUCLEOTIDE SEQUENCE</scope>
    <source>
        <strain evidence="1">FL966</strain>
    </source>
</reference>
<evidence type="ECO:0000313" key="2">
    <source>
        <dbReference type="Proteomes" id="UP000789759"/>
    </source>
</evidence>
<keyword evidence="2" id="KW-1185">Reference proteome</keyword>
<organism evidence="1 2">
    <name type="scientific">Cetraspora pellucida</name>
    <dbReference type="NCBI Taxonomy" id="1433469"/>
    <lineage>
        <taxon>Eukaryota</taxon>
        <taxon>Fungi</taxon>
        <taxon>Fungi incertae sedis</taxon>
        <taxon>Mucoromycota</taxon>
        <taxon>Glomeromycotina</taxon>
        <taxon>Glomeromycetes</taxon>
        <taxon>Diversisporales</taxon>
        <taxon>Gigasporaceae</taxon>
        <taxon>Cetraspora</taxon>
    </lineage>
</organism>
<gene>
    <name evidence="1" type="ORF">CPELLU_LOCUS11738</name>
</gene>
<evidence type="ECO:0000313" key="1">
    <source>
        <dbReference type="EMBL" id="CAG8699421.1"/>
    </source>
</evidence>
<name>A0A9N9HPH9_9GLOM</name>